<keyword evidence="6" id="KW-1185">Reference proteome</keyword>
<evidence type="ECO:0000313" key="6">
    <source>
        <dbReference type="Proteomes" id="UP001596267"/>
    </source>
</evidence>
<evidence type="ECO:0000256" key="3">
    <source>
        <dbReference type="ARBA" id="ARBA00022737"/>
    </source>
</evidence>
<gene>
    <name evidence="5" type="ORF">ACFP7A_10700</name>
</gene>
<dbReference type="Pfam" id="PF12464">
    <property type="entry name" value="Mac"/>
    <property type="match status" value="1"/>
</dbReference>
<dbReference type="InterPro" id="IPR051159">
    <property type="entry name" value="Hexapeptide_acetyltransf"/>
</dbReference>
<evidence type="ECO:0000259" key="4">
    <source>
        <dbReference type="SMART" id="SM01266"/>
    </source>
</evidence>
<evidence type="ECO:0000256" key="1">
    <source>
        <dbReference type="ARBA" id="ARBA00007274"/>
    </source>
</evidence>
<dbReference type="EC" id="2.3.1.-" evidence="5"/>
<name>A0ABW1WHJ5_9BACL</name>
<evidence type="ECO:0000256" key="2">
    <source>
        <dbReference type="ARBA" id="ARBA00022679"/>
    </source>
</evidence>
<reference evidence="6" key="1">
    <citation type="journal article" date="2019" name="Int. J. Syst. Evol. Microbiol.">
        <title>The Global Catalogue of Microorganisms (GCM) 10K type strain sequencing project: providing services to taxonomists for standard genome sequencing and annotation.</title>
        <authorList>
            <consortium name="The Broad Institute Genomics Platform"/>
            <consortium name="The Broad Institute Genome Sequencing Center for Infectious Disease"/>
            <person name="Wu L."/>
            <person name="Ma J."/>
        </authorList>
    </citation>
    <scope>NUCLEOTIDE SEQUENCE [LARGE SCALE GENOMIC DNA]</scope>
    <source>
        <strain evidence="6">CCUG 42001</strain>
    </source>
</reference>
<keyword evidence="2 5" id="KW-0808">Transferase</keyword>
<dbReference type="SMART" id="SM01266">
    <property type="entry name" value="Mac"/>
    <property type="match status" value="1"/>
</dbReference>
<dbReference type="InterPro" id="IPR018357">
    <property type="entry name" value="Hexapep_transf_CS"/>
</dbReference>
<dbReference type="PANTHER" id="PTHR23416:SF23">
    <property type="entry name" value="ACETYLTRANSFERASE C18B11.09C-RELATED"/>
    <property type="match status" value="1"/>
</dbReference>
<keyword evidence="3" id="KW-0677">Repeat</keyword>
<dbReference type="PROSITE" id="PS00101">
    <property type="entry name" value="HEXAPEP_TRANSFERASES"/>
    <property type="match status" value="1"/>
</dbReference>
<dbReference type="EMBL" id="JBHSTQ010000010">
    <property type="protein sequence ID" value="MFC6387074.1"/>
    <property type="molecule type" value="Genomic_DNA"/>
</dbReference>
<dbReference type="CDD" id="cd03357">
    <property type="entry name" value="LbH_MAT_GAT"/>
    <property type="match status" value="1"/>
</dbReference>
<feature type="domain" description="Maltose/galactoside acetyltransferase" evidence="4">
    <location>
        <begin position="7"/>
        <end position="61"/>
    </location>
</feature>
<evidence type="ECO:0000313" key="5">
    <source>
        <dbReference type="EMBL" id="MFC6387074.1"/>
    </source>
</evidence>
<dbReference type="InterPro" id="IPR024688">
    <property type="entry name" value="Mac_dom"/>
</dbReference>
<comment type="caution">
    <text evidence="5">The sequence shown here is derived from an EMBL/GenBank/DDBJ whole genome shotgun (WGS) entry which is preliminary data.</text>
</comment>
<dbReference type="GO" id="GO:0016746">
    <property type="term" value="F:acyltransferase activity"/>
    <property type="evidence" value="ECO:0007669"/>
    <property type="project" value="UniProtKB-KW"/>
</dbReference>
<proteinExistence type="inferred from homology"/>
<dbReference type="InterPro" id="IPR011004">
    <property type="entry name" value="Trimer_LpxA-like_sf"/>
</dbReference>
<sequence length="197" mass="21823">MTERTEKEKMIIGEFYDSGDSELVAERLNARQLLQTYNTAPETSRSERTKLLKQLFGSTKDKLYIEPTFHCDYGYNIHVGNYFYANFDCVILDCAPVVIGDQCLLGPGVHIYTAAHPLDPQKRMEGVEFAKPVHIGNNVWIGGRAIINPGVKIGDHAIIGSGSVVTKDVPDYAVVAGNPAKLIKFVQHSSMQKPLLD</sequence>
<dbReference type="Gene3D" id="2.160.10.10">
    <property type="entry name" value="Hexapeptide repeat proteins"/>
    <property type="match status" value="1"/>
</dbReference>
<keyword evidence="5" id="KW-0012">Acyltransferase</keyword>
<accession>A0ABW1WHJ5</accession>
<protein>
    <submittedName>
        <fullName evidence="5">Sugar O-acetyltransferase</fullName>
        <ecNumber evidence="5">2.3.1.-</ecNumber>
    </submittedName>
</protein>
<dbReference type="InterPro" id="IPR001451">
    <property type="entry name" value="Hexapep"/>
</dbReference>
<dbReference type="RefSeq" id="WP_253076647.1">
    <property type="nucleotide sequence ID" value="NZ_JAMXWN010000010.1"/>
</dbReference>
<dbReference type="Proteomes" id="UP001596267">
    <property type="component" value="Unassembled WGS sequence"/>
</dbReference>
<dbReference type="SUPFAM" id="SSF51161">
    <property type="entry name" value="Trimeric LpxA-like enzymes"/>
    <property type="match status" value="1"/>
</dbReference>
<dbReference type="Pfam" id="PF00132">
    <property type="entry name" value="Hexapep"/>
    <property type="match status" value="1"/>
</dbReference>
<dbReference type="PANTHER" id="PTHR23416">
    <property type="entry name" value="SIALIC ACID SYNTHASE-RELATED"/>
    <property type="match status" value="1"/>
</dbReference>
<organism evidence="5 6">
    <name type="scientific">Sporolactobacillus kofuensis</name>
    <dbReference type="NCBI Taxonomy" id="269672"/>
    <lineage>
        <taxon>Bacteria</taxon>
        <taxon>Bacillati</taxon>
        <taxon>Bacillota</taxon>
        <taxon>Bacilli</taxon>
        <taxon>Bacillales</taxon>
        <taxon>Sporolactobacillaceae</taxon>
        <taxon>Sporolactobacillus</taxon>
    </lineage>
</organism>
<comment type="similarity">
    <text evidence="1">Belongs to the transferase hexapeptide repeat family.</text>
</comment>